<protein>
    <recommendedName>
        <fullName evidence="2">Spore protein YkvP/CgeB glycosyl transferase-like domain-containing protein</fullName>
    </recommendedName>
</protein>
<organism evidence="3">
    <name type="scientific">uncultured Desulfovibrio sp</name>
    <dbReference type="NCBI Taxonomy" id="167968"/>
    <lineage>
        <taxon>Bacteria</taxon>
        <taxon>Pseudomonadati</taxon>
        <taxon>Thermodesulfobacteriota</taxon>
        <taxon>Desulfovibrionia</taxon>
        <taxon>Desulfovibrionales</taxon>
        <taxon>Desulfovibrionaceae</taxon>
        <taxon>Desulfovibrio</taxon>
        <taxon>environmental samples</taxon>
    </lineage>
</organism>
<dbReference type="EMBL" id="FMJC01000002">
    <property type="protein sequence ID" value="SCM73799.1"/>
    <property type="molecule type" value="Genomic_DNA"/>
</dbReference>
<evidence type="ECO:0000313" key="3">
    <source>
        <dbReference type="EMBL" id="SCM73799.1"/>
    </source>
</evidence>
<accession>A0A212L8X0</accession>
<reference evidence="3" key="1">
    <citation type="submission" date="2016-08" db="EMBL/GenBank/DDBJ databases">
        <authorList>
            <person name="Seilhamer J.J."/>
        </authorList>
    </citation>
    <scope>NUCLEOTIDE SEQUENCE</scope>
    <source>
        <strain evidence="3">86-1</strain>
    </source>
</reference>
<gene>
    <name evidence="3" type="ORF">KL86DES1_21528</name>
</gene>
<sequence length="639" mass="69338">MLRVSGAGQKNFSRPGFVPRHARNGDATVNSQSGKLLSTEHASRPQRIRLPDFTGRMQTLPDGQESWRRMGGGEDALVLGLGPGCPWQTPLAANARTVYWLEHAPILQALPPLDQRGGAGLPAHWRQVSAEAAVALARRCACYFYGPGMRLAPEFWGPLLGRVDAALLEACAQAEGAAENDGPAHGAPAGAVAPGGATAFDKSAASDRHAATAGAVVPDQPAAPGLKCAASRAFRKKSRGPVLLPGHDGQLLHQELRQALTACGLGPVLPMPEQWQACADVHAVWRELFCQGKPRLLLSVNLRGLDAEGRVFHLCRDMGVPVALWLVDNPWHVLSALRLPWWREARIFVTDASFMPELAAAGARHVHHLPLAAAPHMWRAQEAVPAAPEKAEALFVGRSAFPQKERFFAAASVPERLRDEALALLENNETPSGGPNYFWWRHRLGGAAWPGSSVRGAGLGAEICARANRARWLRTLLEGRTGKCDGTGGEERPPLRIIGDAGWKVLLPGADILPPVDYYAALPEWYARAVTLNVTSLLLPHSLSQRHFDVWAAGGVLLSDATSGLDIFAPDIADAVRLDRPEDFWPRWDALRSRPAYARELRLAWREHLRQGHEYTHRVGRICELAGIEMAAAGQDFSL</sequence>
<dbReference type="InterPro" id="IPR055259">
    <property type="entry name" value="YkvP/CgeB_Glyco_trans-like"/>
</dbReference>
<feature type="domain" description="Spore protein YkvP/CgeB glycosyl transferase-like" evidence="2">
    <location>
        <begin position="494"/>
        <end position="623"/>
    </location>
</feature>
<dbReference type="Pfam" id="PF13524">
    <property type="entry name" value="Glyco_trans_1_2"/>
    <property type="match status" value="1"/>
</dbReference>
<feature type="compositionally biased region" description="Polar residues" evidence="1">
    <location>
        <begin position="27"/>
        <end position="36"/>
    </location>
</feature>
<evidence type="ECO:0000259" key="2">
    <source>
        <dbReference type="Pfam" id="PF13524"/>
    </source>
</evidence>
<feature type="region of interest" description="Disordered" evidence="1">
    <location>
        <begin position="1"/>
        <end position="50"/>
    </location>
</feature>
<dbReference type="AlphaFoldDB" id="A0A212L8X0"/>
<evidence type="ECO:0000256" key="1">
    <source>
        <dbReference type="SAM" id="MobiDB-lite"/>
    </source>
</evidence>
<proteinExistence type="predicted"/>
<name>A0A212L8X0_9BACT</name>